<evidence type="ECO:0000313" key="1">
    <source>
        <dbReference type="EMBL" id="JAH72716.1"/>
    </source>
</evidence>
<reference evidence="1" key="1">
    <citation type="submission" date="2014-11" db="EMBL/GenBank/DDBJ databases">
        <authorList>
            <person name="Amaro Gonzalez C."/>
        </authorList>
    </citation>
    <scope>NUCLEOTIDE SEQUENCE</scope>
</reference>
<accession>A0A0E9V3X8</accession>
<reference evidence="1" key="2">
    <citation type="journal article" date="2015" name="Fish Shellfish Immunol.">
        <title>Early steps in the European eel (Anguilla anguilla)-Vibrio vulnificus interaction in the gills: Role of the RtxA13 toxin.</title>
        <authorList>
            <person name="Callol A."/>
            <person name="Pajuelo D."/>
            <person name="Ebbesson L."/>
            <person name="Teles M."/>
            <person name="MacKenzie S."/>
            <person name="Amaro C."/>
        </authorList>
    </citation>
    <scope>NUCLEOTIDE SEQUENCE</scope>
</reference>
<proteinExistence type="predicted"/>
<dbReference type="AlphaFoldDB" id="A0A0E9V3X8"/>
<dbReference type="EMBL" id="GBXM01035861">
    <property type="protein sequence ID" value="JAH72716.1"/>
    <property type="molecule type" value="Transcribed_RNA"/>
</dbReference>
<sequence>MIPRVGYRKFCLTVMPSGFMISTETPFEIGTRSGLTEKIL</sequence>
<organism evidence="1">
    <name type="scientific">Anguilla anguilla</name>
    <name type="common">European freshwater eel</name>
    <name type="synonym">Muraena anguilla</name>
    <dbReference type="NCBI Taxonomy" id="7936"/>
    <lineage>
        <taxon>Eukaryota</taxon>
        <taxon>Metazoa</taxon>
        <taxon>Chordata</taxon>
        <taxon>Craniata</taxon>
        <taxon>Vertebrata</taxon>
        <taxon>Euteleostomi</taxon>
        <taxon>Actinopterygii</taxon>
        <taxon>Neopterygii</taxon>
        <taxon>Teleostei</taxon>
        <taxon>Anguilliformes</taxon>
        <taxon>Anguillidae</taxon>
        <taxon>Anguilla</taxon>
    </lineage>
</organism>
<name>A0A0E9V3X8_ANGAN</name>
<protein>
    <submittedName>
        <fullName evidence="1">Uncharacterized protein</fullName>
    </submittedName>
</protein>